<organism evidence="1 2">
    <name type="scientific">Populus trichocarpa</name>
    <name type="common">Western balsam poplar</name>
    <name type="synonym">Populus balsamifera subsp. trichocarpa</name>
    <dbReference type="NCBI Taxonomy" id="3694"/>
    <lineage>
        <taxon>Eukaryota</taxon>
        <taxon>Viridiplantae</taxon>
        <taxon>Streptophyta</taxon>
        <taxon>Embryophyta</taxon>
        <taxon>Tracheophyta</taxon>
        <taxon>Spermatophyta</taxon>
        <taxon>Magnoliopsida</taxon>
        <taxon>eudicotyledons</taxon>
        <taxon>Gunneridae</taxon>
        <taxon>Pentapetalae</taxon>
        <taxon>rosids</taxon>
        <taxon>fabids</taxon>
        <taxon>Malpighiales</taxon>
        <taxon>Salicaceae</taxon>
        <taxon>Saliceae</taxon>
        <taxon>Populus</taxon>
    </lineage>
</organism>
<accession>A0A2K1XWV1</accession>
<dbReference type="InParanoid" id="A0A2K1XWV1"/>
<sequence>MNDSQLPVATKEANDSNLPDAIEEAKDSQLPVNKCDQPNAKAAIEDVPATIETVEDVAKQGDKSVEA</sequence>
<protein>
    <submittedName>
        <fullName evidence="1">Uncharacterized protein</fullName>
    </submittedName>
</protein>
<proteinExistence type="predicted"/>
<dbReference type="AlphaFoldDB" id="A0A2K1XWV1"/>
<dbReference type="EMBL" id="CM009303">
    <property type="protein sequence ID" value="PNT05258.1"/>
    <property type="molecule type" value="Genomic_DNA"/>
</dbReference>
<evidence type="ECO:0000313" key="1">
    <source>
        <dbReference type="EMBL" id="PNT05258.1"/>
    </source>
</evidence>
<reference evidence="1 2" key="1">
    <citation type="journal article" date="2006" name="Science">
        <title>The genome of black cottonwood, Populus trichocarpa (Torr. &amp; Gray).</title>
        <authorList>
            <person name="Tuskan G.A."/>
            <person name="Difazio S."/>
            <person name="Jansson S."/>
            <person name="Bohlmann J."/>
            <person name="Grigoriev I."/>
            <person name="Hellsten U."/>
            <person name="Putnam N."/>
            <person name="Ralph S."/>
            <person name="Rombauts S."/>
            <person name="Salamov A."/>
            <person name="Schein J."/>
            <person name="Sterck L."/>
            <person name="Aerts A."/>
            <person name="Bhalerao R.R."/>
            <person name="Bhalerao R.P."/>
            <person name="Blaudez D."/>
            <person name="Boerjan W."/>
            <person name="Brun A."/>
            <person name="Brunner A."/>
            <person name="Busov V."/>
            <person name="Campbell M."/>
            <person name="Carlson J."/>
            <person name="Chalot M."/>
            <person name="Chapman J."/>
            <person name="Chen G.L."/>
            <person name="Cooper D."/>
            <person name="Coutinho P.M."/>
            <person name="Couturier J."/>
            <person name="Covert S."/>
            <person name="Cronk Q."/>
            <person name="Cunningham R."/>
            <person name="Davis J."/>
            <person name="Degroeve S."/>
            <person name="Dejardin A."/>
            <person name="Depamphilis C."/>
            <person name="Detter J."/>
            <person name="Dirks B."/>
            <person name="Dubchak I."/>
            <person name="Duplessis S."/>
            <person name="Ehlting J."/>
            <person name="Ellis B."/>
            <person name="Gendler K."/>
            <person name="Goodstein D."/>
            <person name="Gribskov M."/>
            <person name="Grimwood J."/>
            <person name="Groover A."/>
            <person name="Gunter L."/>
            <person name="Hamberger B."/>
            <person name="Heinze B."/>
            <person name="Helariutta Y."/>
            <person name="Henrissat B."/>
            <person name="Holligan D."/>
            <person name="Holt R."/>
            <person name="Huang W."/>
            <person name="Islam-Faridi N."/>
            <person name="Jones S."/>
            <person name="Jones-Rhoades M."/>
            <person name="Jorgensen R."/>
            <person name="Joshi C."/>
            <person name="Kangasjarvi J."/>
            <person name="Karlsson J."/>
            <person name="Kelleher C."/>
            <person name="Kirkpatrick R."/>
            <person name="Kirst M."/>
            <person name="Kohler A."/>
            <person name="Kalluri U."/>
            <person name="Larimer F."/>
            <person name="Leebens-Mack J."/>
            <person name="Leple J.C."/>
            <person name="Locascio P."/>
            <person name="Lou Y."/>
            <person name="Lucas S."/>
            <person name="Martin F."/>
            <person name="Montanini B."/>
            <person name="Napoli C."/>
            <person name="Nelson D.R."/>
            <person name="Nelson C."/>
            <person name="Nieminen K."/>
            <person name="Nilsson O."/>
            <person name="Pereda V."/>
            <person name="Peter G."/>
            <person name="Philippe R."/>
            <person name="Pilate G."/>
            <person name="Poliakov A."/>
            <person name="Razumovskaya J."/>
            <person name="Richardson P."/>
            <person name="Rinaldi C."/>
            <person name="Ritland K."/>
            <person name="Rouze P."/>
            <person name="Ryaboy D."/>
            <person name="Schmutz J."/>
            <person name="Schrader J."/>
            <person name="Segerman B."/>
            <person name="Shin H."/>
            <person name="Siddiqui A."/>
            <person name="Sterky F."/>
            <person name="Terry A."/>
            <person name="Tsai C.J."/>
            <person name="Uberbacher E."/>
            <person name="Unneberg P."/>
            <person name="Vahala J."/>
            <person name="Wall K."/>
            <person name="Wessler S."/>
            <person name="Yang G."/>
            <person name="Yin T."/>
            <person name="Douglas C."/>
            <person name="Marra M."/>
            <person name="Sandberg G."/>
            <person name="Van de Peer Y."/>
            <person name="Rokhsar D."/>
        </authorList>
    </citation>
    <scope>NUCLEOTIDE SEQUENCE [LARGE SCALE GENOMIC DNA]</scope>
    <source>
        <strain evidence="2">cv. Nisqually</strain>
    </source>
</reference>
<evidence type="ECO:0000313" key="2">
    <source>
        <dbReference type="Proteomes" id="UP000006729"/>
    </source>
</evidence>
<gene>
    <name evidence="1" type="ORF">POPTR_014G163900</name>
</gene>
<name>A0A2K1XWV1_POPTR</name>
<dbReference type="Proteomes" id="UP000006729">
    <property type="component" value="Chromosome 14"/>
</dbReference>
<keyword evidence="2" id="KW-1185">Reference proteome</keyword>